<dbReference type="PANTHER" id="PTHR24120">
    <property type="entry name" value="GH07239P"/>
    <property type="match status" value="1"/>
</dbReference>
<dbReference type="SUPFAM" id="SSF48403">
    <property type="entry name" value="Ankyrin repeat"/>
    <property type="match status" value="3"/>
</dbReference>
<dbReference type="PROSITE" id="PS00107">
    <property type="entry name" value="PROTEIN_KINASE_ATP"/>
    <property type="match status" value="1"/>
</dbReference>
<accession>V6U2A2</accession>
<sequence length="1295" mass="141764">MSGGSDRAPTFGASELLGLMEHRLGGGAFGTVYSLRGHPSLAVKEIRLDALDDRLARNAEFELSALARLSHPGILRCHQVIVDDSFAYVVTDRYHDTLESVIISHMRAREPISRELLLSIVRQVTSALAYLHGVHGVDASGDLYQGVVHRDLKPANILVSEDGSKIALADFRLCRNAMTSGTTRAGSPAYMAPETLLEGKSTPASDIWALGVIVYELATLKKPNFLEGREPKDVFINGWKPDLSDVKNDFIRGILERIFVLDPAKRPTAKELAEMLQKPNVPIIELKAPTNVSDEGHKFLEAALNGVSARLELLESSLRAKTDEIGILKETLANKSAEIGALESTIVTQATEMDDFRKKLEMKSDQIDVLEGQCKEHLAMMKTLEDKIALLTANGPQSELLLLPRLMRAAHTNSAETVRILVESGDGIGKRDEQGRTALMHAAQQGHVEPARLLVEKEKGLQDRSGWTALMHAVHNNHPGVVEILAAHECGKTYSNGRTALMIAAERGYAEIVAALAPHEKGLTDSSGNTALMLAASNAHIEAVRQLAEYEKGARDIHSRTALMTAAQRGDLEMVKVLAEHEKGITDEDGRTALVHAARAGHRDIAELLMEHEKDVTGWTMLMCAAVLGDVDMVSQHINERGQKDKLGQTALILAAQNGRKEVVKLLIKHEGGVSGWTSLICAAYLGDINAVRDNLHEKGYKDVTGMTALMWVAERGYKEAVEVLIEHEKGIRDNQNHNTLYHALKTGHMETAKIVLPHEDPTDENGVTALMRAAARGDAEMVELLAPLQKGAKDKDGTTAFAHALKNRHTDIAMVLREHEVLSWTPLMSAAVTGDIETAKQHLSDKDKKNSDGDTAYALAAKAGQGAILELLDPTDEKGVTALMRAAERGDVEVVKLLIPLQKGKKADCFEIGDWFILHGGTALMMAAACGHAEVVELLVEHEAGVKDEARWTALMCAVRGNYPECVKLLLKEETGMQDNDDWTALMYAAFFRHGDCVKLLVDKEGGMQRSDGKTALMNAACNGHAEVVNLLVEKEGGMQDKNGWTALMLTALTNSIECISLLLEKEGGVQDTGGHTALMYAVLFSNKNTIKLLLENETSLQDNIFWIVLMILRKKNLGSIESLLESAKEIENRNSIAASILEIMDVTTEHIPLLLEREACMTSKDGLTALMMAAESNNPECIRLLLDKEAGMKTTYGQTALMWAARNGHLECVKLLIEKEAYAQDNGGWTALMHAVYNNKLESVKLLARKEKNMRTIREVRWEGDPKVYSPGSTALQIAKIKGYNEIVKILSQ</sequence>
<dbReference type="OrthoDB" id="10250315at2759"/>
<dbReference type="GO" id="GO:0004672">
    <property type="term" value="F:protein kinase activity"/>
    <property type="evidence" value="ECO:0007669"/>
    <property type="project" value="InterPro"/>
</dbReference>
<dbReference type="VEuPathDB" id="GiardiaDB:DHA2_154129"/>
<evidence type="ECO:0000259" key="6">
    <source>
        <dbReference type="PROSITE" id="PS50011"/>
    </source>
</evidence>
<proteinExistence type="predicted"/>
<dbReference type="InterPro" id="IPR008271">
    <property type="entry name" value="Ser/Thr_kinase_AS"/>
</dbReference>
<dbReference type="Gene3D" id="1.25.40.20">
    <property type="entry name" value="Ankyrin repeat-containing domain"/>
    <property type="match status" value="9"/>
</dbReference>
<evidence type="ECO:0000256" key="1">
    <source>
        <dbReference type="ARBA" id="ARBA00022741"/>
    </source>
</evidence>
<dbReference type="InterPro" id="IPR002110">
    <property type="entry name" value="Ankyrin_rpt"/>
</dbReference>
<feature type="repeat" description="ANK" evidence="3">
    <location>
        <begin position="434"/>
        <end position="466"/>
    </location>
</feature>
<dbReference type="PROSITE" id="PS50088">
    <property type="entry name" value="ANK_REPEAT"/>
    <property type="match status" value="9"/>
</dbReference>
<comment type="caution">
    <text evidence="7">The sequence shown here is derived from an EMBL/GenBank/DDBJ whole genome shotgun (WGS) entry which is preliminary data.</text>
</comment>
<evidence type="ECO:0000313" key="7">
    <source>
        <dbReference type="EMBL" id="ESU45136.1"/>
    </source>
</evidence>
<feature type="coiled-coil region" evidence="5">
    <location>
        <begin position="353"/>
        <end position="394"/>
    </location>
</feature>
<dbReference type="InterPro" id="IPR011009">
    <property type="entry name" value="Kinase-like_dom_sf"/>
</dbReference>
<dbReference type="PROSITE" id="PS00108">
    <property type="entry name" value="PROTEIN_KINASE_ST"/>
    <property type="match status" value="1"/>
</dbReference>
<dbReference type="SUPFAM" id="SSF56112">
    <property type="entry name" value="Protein kinase-like (PK-like)"/>
    <property type="match status" value="1"/>
</dbReference>
<dbReference type="VEuPathDB" id="GiardiaDB:GL50581_3209"/>
<evidence type="ECO:0000256" key="3">
    <source>
        <dbReference type="PROSITE-ProRule" id="PRU00023"/>
    </source>
</evidence>
<feature type="repeat" description="ANK" evidence="3">
    <location>
        <begin position="1013"/>
        <end position="1045"/>
    </location>
</feature>
<dbReference type="Pfam" id="PF12796">
    <property type="entry name" value="Ank_2"/>
    <property type="match status" value="7"/>
</dbReference>
<dbReference type="VEuPathDB" id="GiardiaDB:GL50803_0041687"/>
<organism evidence="7 8">
    <name type="scientific">Giardia intestinalis</name>
    <name type="common">Giardia lamblia</name>
    <dbReference type="NCBI Taxonomy" id="5741"/>
    <lineage>
        <taxon>Eukaryota</taxon>
        <taxon>Metamonada</taxon>
        <taxon>Diplomonadida</taxon>
        <taxon>Hexamitidae</taxon>
        <taxon>Giardiinae</taxon>
        <taxon>Giardia</taxon>
    </lineage>
</organism>
<dbReference type="PROSITE" id="PS50011">
    <property type="entry name" value="PROTEIN_KINASE_DOM"/>
    <property type="match status" value="1"/>
</dbReference>
<dbReference type="VEuPathDB" id="GiardiaDB:GL50803_0014786"/>
<gene>
    <name evidence="7" type="ORF">GSB_150557</name>
</gene>
<dbReference type="VEuPathDB" id="GiardiaDB:QR46_2803"/>
<keyword evidence="5" id="KW-0175">Coiled coil</keyword>
<dbReference type="InterPro" id="IPR036770">
    <property type="entry name" value="Ankyrin_rpt-contain_sf"/>
</dbReference>
<dbReference type="GO" id="GO:0005524">
    <property type="term" value="F:ATP binding"/>
    <property type="evidence" value="ECO:0007669"/>
    <property type="project" value="UniProtKB-UniRule"/>
</dbReference>
<dbReference type="PROSITE" id="PS50297">
    <property type="entry name" value="ANK_REP_REGION"/>
    <property type="match status" value="7"/>
</dbReference>
<keyword evidence="3" id="KW-0040">ANK repeat</keyword>
<dbReference type="VEuPathDB" id="GiardiaDB:GL50581_229"/>
<protein>
    <submittedName>
        <fullName evidence="7">Ankyrin repeat protein</fullName>
    </submittedName>
</protein>
<evidence type="ECO:0000313" key="8">
    <source>
        <dbReference type="Proteomes" id="UP000018040"/>
    </source>
</evidence>
<dbReference type="Proteomes" id="UP000018040">
    <property type="component" value="Unassembled WGS sequence"/>
</dbReference>
<feature type="repeat" description="ANK" evidence="3">
    <location>
        <begin position="879"/>
        <end position="900"/>
    </location>
</feature>
<feature type="repeat" description="ANK" evidence="3">
    <location>
        <begin position="920"/>
        <end position="952"/>
    </location>
</feature>
<dbReference type="Pfam" id="PF00069">
    <property type="entry name" value="Pkinase"/>
    <property type="match status" value="1"/>
</dbReference>
<name>V6U2A2_GIAIN</name>
<evidence type="ECO:0000256" key="5">
    <source>
        <dbReference type="SAM" id="Coils"/>
    </source>
</evidence>
<evidence type="ECO:0000256" key="4">
    <source>
        <dbReference type="PROSITE-ProRule" id="PRU10141"/>
    </source>
</evidence>
<dbReference type="SMART" id="SM00220">
    <property type="entry name" value="S_TKc"/>
    <property type="match status" value="1"/>
</dbReference>
<evidence type="ECO:0000256" key="2">
    <source>
        <dbReference type="ARBA" id="ARBA00022840"/>
    </source>
</evidence>
<feature type="repeat" description="ANK" evidence="3">
    <location>
        <begin position="1167"/>
        <end position="1199"/>
    </location>
</feature>
<dbReference type="Gene3D" id="3.30.200.20">
    <property type="entry name" value="Phosphorylase Kinase, domain 1"/>
    <property type="match status" value="1"/>
</dbReference>
<dbReference type="Gene3D" id="1.10.510.10">
    <property type="entry name" value="Transferase(Phosphotransferase) domain 1"/>
    <property type="match status" value="1"/>
</dbReference>
<feature type="domain" description="Protein kinase" evidence="6">
    <location>
        <begin position="18"/>
        <end position="300"/>
    </location>
</feature>
<feature type="repeat" description="ANK" evidence="3">
    <location>
        <begin position="558"/>
        <end position="590"/>
    </location>
</feature>
<feature type="repeat" description="ANK" evidence="3">
    <location>
        <begin position="1198"/>
        <end position="1223"/>
    </location>
</feature>
<feature type="binding site" evidence="4">
    <location>
        <position position="44"/>
    </location>
    <ligand>
        <name>ATP</name>
        <dbReference type="ChEBI" id="CHEBI:30616"/>
    </ligand>
</feature>
<feature type="repeat" description="ANK" evidence="3">
    <location>
        <begin position="589"/>
        <end position="616"/>
    </location>
</feature>
<dbReference type="VEuPathDB" id="GiardiaDB:QR46_2700"/>
<dbReference type="InterPro" id="IPR000719">
    <property type="entry name" value="Prot_kinase_dom"/>
</dbReference>
<keyword evidence="1 4" id="KW-0547">Nucleotide-binding</keyword>
<dbReference type="PANTHER" id="PTHR24120:SF4">
    <property type="entry name" value="GH07239P"/>
    <property type="match status" value="1"/>
</dbReference>
<dbReference type="CDD" id="cd14014">
    <property type="entry name" value="STKc_PknB_like"/>
    <property type="match status" value="1"/>
</dbReference>
<reference evidence="7 8" key="2">
    <citation type="journal article" date="2013" name="Genome Biol. Evol.">
        <title>Genome sequencing of Giardia lamblia genotypes A2 and B isolates (DH and GS) and comparative analysis with the genomes of genotypes A1 and E (WB and Pig).</title>
        <authorList>
            <person name="Adam R.D."/>
            <person name="Dahlstrom E.W."/>
            <person name="Martens C.A."/>
            <person name="Bruno D.P."/>
            <person name="Barbian K.D."/>
            <person name="Ricklefs S.M."/>
            <person name="Hernandez M.M."/>
            <person name="Narla N.P."/>
            <person name="Patel R.B."/>
            <person name="Porcella S.F."/>
            <person name="Nash T.E."/>
        </authorList>
    </citation>
    <scope>NUCLEOTIDE SEQUENCE [LARGE SCALE GENOMIC DNA]</scope>
    <source>
        <strain evidence="7 8">GS</strain>
    </source>
</reference>
<keyword evidence="2 4" id="KW-0067">ATP-binding</keyword>
<reference evidence="8" key="1">
    <citation type="submission" date="2012-02" db="EMBL/GenBank/DDBJ databases">
        <title>Genome sequencing of Giardia lamblia Genotypes A2 and B isolates (DH and GS) and comparative analysis with the genomes of Genotypes A1 and E (WB and Pig).</title>
        <authorList>
            <person name="Adam R."/>
            <person name="Dahlstrom E."/>
            <person name="Martens C."/>
            <person name="Bruno D."/>
            <person name="Barbian K."/>
            <person name="Porcella S.F."/>
            <person name="Nash T."/>
        </authorList>
    </citation>
    <scope>NUCLEOTIDE SEQUENCE</scope>
    <source>
        <strain evidence="8">GS</strain>
    </source>
</reference>
<dbReference type="EMBL" id="AHHH01000010">
    <property type="protein sequence ID" value="ESU45136.1"/>
    <property type="molecule type" value="Genomic_DNA"/>
</dbReference>
<dbReference type="Pfam" id="PF00023">
    <property type="entry name" value="Ank"/>
    <property type="match status" value="3"/>
</dbReference>
<dbReference type="SMART" id="SM00248">
    <property type="entry name" value="ANK"/>
    <property type="match status" value="22"/>
</dbReference>
<feature type="repeat" description="ANK" evidence="3">
    <location>
        <begin position="647"/>
        <end position="679"/>
    </location>
</feature>
<dbReference type="InterPro" id="IPR017441">
    <property type="entry name" value="Protein_kinase_ATP_BS"/>
</dbReference>